<dbReference type="Gene3D" id="1.10.110.10">
    <property type="entry name" value="Plant lipid-transfer and hydrophobic proteins"/>
    <property type="match status" value="1"/>
</dbReference>
<evidence type="ECO:0000313" key="2">
    <source>
        <dbReference type="EMBL" id="CAA44298.1"/>
    </source>
</evidence>
<dbReference type="SUPFAM" id="SSF47699">
    <property type="entry name" value="Bifunctional inhibitor/lipid-transfer protein/seed storage 2S albumin"/>
    <property type="match status" value="1"/>
</dbReference>
<dbReference type="Pfam" id="PF00234">
    <property type="entry name" value="Tryp_alpha_amyl"/>
    <property type="match status" value="1"/>
</dbReference>
<feature type="domain" description="Bifunctional inhibitor/plant lipid transfer protein/seed storage helical" evidence="1">
    <location>
        <begin position="79"/>
        <end position="175"/>
    </location>
</feature>
<name>Q40995_PINST</name>
<dbReference type="SMART" id="SM00499">
    <property type="entry name" value="AAI"/>
    <property type="match status" value="1"/>
</dbReference>
<evidence type="ECO:0000259" key="1">
    <source>
        <dbReference type="SMART" id="SM00499"/>
    </source>
</evidence>
<dbReference type="InterPro" id="IPR036312">
    <property type="entry name" value="Bifun_inhib/LTP/seed_sf"/>
</dbReference>
<accession>Q40995</accession>
<dbReference type="InterPro" id="IPR016140">
    <property type="entry name" value="Bifunc_inhib/LTP/seed_store"/>
</dbReference>
<reference evidence="2" key="1">
    <citation type="submission" date="1991-10" db="EMBL/GenBank/DDBJ databases">
        <authorList>
            <person name="Kamalay J."/>
        </authorList>
    </citation>
    <scope>NUCLEOTIDE SEQUENCE</scope>
    <source>
        <tissue evidence="2">Prothallium</tissue>
    </source>
</reference>
<organism evidence="2">
    <name type="scientific">Pinus strobus</name>
    <name type="common">Eastern white pine</name>
    <dbReference type="NCBI Taxonomy" id="3348"/>
    <lineage>
        <taxon>Eukaryota</taxon>
        <taxon>Viridiplantae</taxon>
        <taxon>Streptophyta</taxon>
        <taxon>Embryophyta</taxon>
        <taxon>Tracheophyta</taxon>
        <taxon>Spermatophyta</taxon>
        <taxon>Pinopsida</taxon>
        <taxon>Pinidae</taxon>
        <taxon>Conifers I</taxon>
        <taxon>Pinales</taxon>
        <taxon>Pinaceae</taxon>
        <taxon>Pinus</taxon>
        <taxon>Pinus subgen. Strobus</taxon>
    </lineage>
</organism>
<dbReference type="EMBL" id="X62433">
    <property type="protein sequence ID" value="CAA44298.1"/>
    <property type="molecule type" value="mRNA"/>
</dbReference>
<protein>
    <submittedName>
        <fullName evidence="2">Albumin 1</fullName>
    </submittedName>
</protein>
<dbReference type="AlphaFoldDB" id="Q40995"/>
<proteinExistence type="evidence at transcript level"/>
<sequence length="190" mass="22273">MKEIFNLSASAGSDYLSIFHRNEERKAMDVFCPPTTRLALKWASLGVRLLVLLQWGTPTVDAREGVMYGEGLQQQRRSCDPQRLSECREYMEMRREQPSERCCEQLERMSPQCRCRAIQQVLDQSQSYDLFMDSEAALNQRRRRESRGREEAEEAEERAAYLPETCNIRQPPRRCDVQRRSRYFTSGSGF</sequence>
<reference evidence="2" key="2">
    <citation type="submission" date="1992-11" db="EMBL/GenBank/DDBJ databases">
        <authorList>
            <person name="Rice J."/>
            <person name="Kamalay J.C."/>
        </authorList>
    </citation>
    <scope>NUCLEOTIDE SEQUENCE</scope>
    <source>
        <tissue evidence="2">Prothallium</tissue>
    </source>
</reference>